<evidence type="ECO:0000256" key="3">
    <source>
        <dbReference type="ARBA" id="ARBA00023239"/>
    </source>
</evidence>
<reference evidence="7" key="1">
    <citation type="submission" date="2019-02" db="EMBL/GenBank/DDBJ databases">
        <title>Draft genome sequence of Enterococcus sp. Gos25-1.</title>
        <authorList>
            <person name="Tanaka N."/>
            <person name="Shiwa Y."/>
            <person name="Fujita N."/>
        </authorList>
    </citation>
    <scope>NUCLEOTIDE SEQUENCE [LARGE SCALE GENOMIC DNA]</scope>
    <source>
        <strain evidence="7">Gos25-1</strain>
    </source>
</reference>
<dbReference type="PANTHER" id="PTHR30411:SF0">
    <property type="entry name" value="CYS-TRNA(PRO)_CYS-TRNA(CYS) DEACYLASE YBAK"/>
    <property type="match status" value="1"/>
</dbReference>
<dbReference type="NCBIfam" id="TIGR00011">
    <property type="entry name" value="YbaK_EbsC"/>
    <property type="match status" value="1"/>
</dbReference>
<dbReference type="PANTHER" id="PTHR30411">
    <property type="entry name" value="CYTOPLASMIC PROTEIN"/>
    <property type="match status" value="1"/>
</dbReference>
<evidence type="ECO:0000256" key="4">
    <source>
        <dbReference type="PIRNR" id="PIRNR006181"/>
    </source>
</evidence>
<gene>
    <name evidence="6" type="ORF">NRIC_36310</name>
</gene>
<dbReference type="Pfam" id="PF04073">
    <property type="entry name" value="tRNA_edit"/>
    <property type="match status" value="1"/>
</dbReference>
<name>A0A4P5PCC2_9ENTE</name>
<accession>A0A4P5PCC2</accession>
<dbReference type="Proteomes" id="UP000290567">
    <property type="component" value="Unassembled WGS sequence"/>
</dbReference>
<feature type="domain" description="YbaK/aminoacyl-tRNA synthetase-associated" evidence="5">
    <location>
        <begin position="40"/>
        <end position="153"/>
    </location>
</feature>
<dbReference type="SUPFAM" id="SSF55826">
    <property type="entry name" value="YbaK/ProRS associated domain"/>
    <property type="match status" value="1"/>
</dbReference>
<dbReference type="PIRSF" id="PIRSF006181">
    <property type="entry name" value="EbsC_YbaK"/>
    <property type="match status" value="1"/>
</dbReference>
<dbReference type="InterPro" id="IPR036754">
    <property type="entry name" value="YbaK/aa-tRNA-synt-asso_dom_sf"/>
</dbReference>
<evidence type="ECO:0000256" key="2">
    <source>
        <dbReference type="ARBA" id="ARBA00022917"/>
    </source>
</evidence>
<dbReference type="GO" id="GO:0006412">
    <property type="term" value="P:translation"/>
    <property type="evidence" value="ECO:0007669"/>
    <property type="project" value="UniProtKB-KW"/>
</dbReference>
<sequence>MTYMAKKKKQKTNAIRLVEQQKIAYQEHEYQWSEENLGAAHVGEQVGMDASKIFKTLVAVGNKTGPIVAVIPSDHELDLKKIAKASQNKKVEMLPMRQLEEMTGYIRGGCSPIGMKKLFPTFLDESAKEQQTIAVSAGKRGLQMELDPLAIAKLTRGQFAPITQDQENA</sequence>
<evidence type="ECO:0000313" key="6">
    <source>
        <dbReference type="EMBL" id="GCF95740.1"/>
    </source>
</evidence>
<dbReference type="AlphaFoldDB" id="A0A4P5PCC2"/>
<dbReference type="Gene3D" id="3.90.960.10">
    <property type="entry name" value="YbaK/aminoacyl-tRNA synthetase-associated domain"/>
    <property type="match status" value="1"/>
</dbReference>
<dbReference type="CDD" id="cd00002">
    <property type="entry name" value="YbaK_deacylase"/>
    <property type="match status" value="1"/>
</dbReference>
<dbReference type="GO" id="GO:0016829">
    <property type="term" value="F:lyase activity"/>
    <property type="evidence" value="ECO:0007669"/>
    <property type="project" value="UniProtKB-KW"/>
</dbReference>
<comment type="similarity">
    <text evidence="1 4">Belongs to the prolyl-tRNA editing family. YbaK/EbsC subfamily.</text>
</comment>
<dbReference type="EMBL" id="BJCC01000037">
    <property type="protein sequence ID" value="GCF95740.1"/>
    <property type="molecule type" value="Genomic_DNA"/>
</dbReference>
<protein>
    <recommendedName>
        <fullName evidence="4">Cys-tRNA(Pro)/Cys-tRNA(Cys) deacylase</fullName>
        <ecNumber evidence="4">4.2.-.-</ecNumber>
    </recommendedName>
</protein>
<dbReference type="GO" id="GO:0002161">
    <property type="term" value="F:aminoacyl-tRNA deacylase activity"/>
    <property type="evidence" value="ECO:0007669"/>
    <property type="project" value="InterPro"/>
</dbReference>
<dbReference type="InterPro" id="IPR007214">
    <property type="entry name" value="YbaK/aa-tRNA-synth-assoc-dom"/>
</dbReference>
<proteinExistence type="inferred from homology"/>
<evidence type="ECO:0000256" key="1">
    <source>
        <dbReference type="ARBA" id="ARBA00009798"/>
    </source>
</evidence>
<comment type="caution">
    <text evidence="6">The sequence shown here is derived from an EMBL/GenBank/DDBJ whole genome shotgun (WGS) entry which is preliminary data.</text>
</comment>
<evidence type="ECO:0000259" key="5">
    <source>
        <dbReference type="Pfam" id="PF04073"/>
    </source>
</evidence>
<dbReference type="EC" id="4.2.-.-" evidence="4"/>
<keyword evidence="2 4" id="KW-0648">Protein biosynthesis</keyword>
<organism evidence="6 7">
    <name type="scientific">Enterococcus florum</name>
    <dbReference type="NCBI Taxonomy" id="2480627"/>
    <lineage>
        <taxon>Bacteria</taxon>
        <taxon>Bacillati</taxon>
        <taxon>Bacillota</taxon>
        <taxon>Bacilli</taxon>
        <taxon>Lactobacillales</taxon>
        <taxon>Enterococcaceae</taxon>
        <taxon>Enterococcus</taxon>
    </lineage>
</organism>
<dbReference type="InterPro" id="IPR004369">
    <property type="entry name" value="Prolyl-tRNA_editing_YbaK/EbsC"/>
</dbReference>
<keyword evidence="3 4" id="KW-0456">Lyase</keyword>
<evidence type="ECO:0000313" key="7">
    <source>
        <dbReference type="Proteomes" id="UP000290567"/>
    </source>
</evidence>
<keyword evidence="7" id="KW-1185">Reference proteome</keyword>